<dbReference type="Pfam" id="PF01370">
    <property type="entry name" value="Epimerase"/>
    <property type="match status" value="1"/>
</dbReference>
<proteinExistence type="predicted"/>
<dbReference type="SUPFAM" id="SSF51735">
    <property type="entry name" value="NAD(P)-binding Rossmann-fold domains"/>
    <property type="match status" value="1"/>
</dbReference>
<dbReference type="RefSeq" id="WP_259479759.1">
    <property type="nucleotide sequence ID" value="NZ_BAAAQY010000006.1"/>
</dbReference>
<name>A0ABP5QIT2_9MICO</name>
<dbReference type="InterPro" id="IPR036291">
    <property type="entry name" value="NAD(P)-bd_dom_sf"/>
</dbReference>
<evidence type="ECO:0000313" key="2">
    <source>
        <dbReference type="EMBL" id="GAA2237269.1"/>
    </source>
</evidence>
<comment type="caution">
    <text evidence="2">The sequence shown here is derived from an EMBL/GenBank/DDBJ whole genome shotgun (WGS) entry which is preliminary data.</text>
</comment>
<reference evidence="3" key="1">
    <citation type="journal article" date="2019" name="Int. J. Syst. Evol. Microbiol.">
        <title>The Global Catalogue of Microorganisms (GCM) 10K type strain sequencing project: providing services to taxonomists for standard genome sequencing and annotation.</title>
        <authorList>
            <consortium name="The Broad Institute Genomics Platform"/>
            <consortium name="The Broad Institute Genome Sequencing Center for Infectious Disease"/>
            <person name="Wu L."/>
            <person name="Ma J."/>
        </authorList>
    </citation>
    <scope>NUCLEOTIDE SEQUENCE [LARGE SCALE GENOMIC DNA]</scope>
    <source>
        <strain evidence="3">JCM 16117</strain>
    </source>
</reference>
<dbReference type="InterPro" id="IPR001509">
    <property type="entry name" value="Epimerase_deHydtase"/>
</dbReference>
<dbReference type="InterPro" id="IPR051783">
    <property type="entry name" value="NAD(P)-dependent_oxidoreduct"/>
</dbReference>
<protein>
    <submittedName>
        <fullName evidence="2">NAD(P)-dependent oxidoreductase</fullName>
    </submittedName>
</protein>
<dbReference type="EMBL" id="BAAAQY010000006">
    <property type="protein sequence ID" value="GAA2237269.1"/>
    <property type="molecule type" value="Genomic_DNA"/>
</dbReference>
<feature type="domain" description="NAD-dependent epimerase/dehydratase" evidence="1">
    <location>
        <begin position="9"/>
        <end position="224"/>
    </location>
</feature>
<keyword evidence="3" id="KW-1185">Reference proteome</keyword>
<evidence type="ECO:0000259" key="1">
    <source>
        <dbReference type="Pfam" id="PF01370"/>
    </source>
</evidence>
<gene>
    <name evidence="2" type="ORF">GCM10009851_22870</name>
</gene>
<sequence length="331" mass="35067">MTASTPLRVLVTGASGFVGGVLFARLDHDAGFEVSGIGRRPGFHPAYRSLDLSAPEAAAALDDVLADLAPDVVVHAAARSEPWGTVEQFTAQNVTATTRIVRAAARAARRPRIVHISSASVLYDGHDRIGVAGDAAPARGLGIYARTKAAAESVVREYPGEWVVLRPRAVFGAGDTTLVPRLLDAARRGRLPRFGQGPAGPALSDLVPVDTLVEYIVRAATAPGARGRTLAVTGGDPVRLEHEVFRLLEREGIPLPRRTIPRSAALALGAASEAVWRLARRSGEPPVTRYTVAAYAYSFTFDARPTVDLLGPPLVTTRDGLDALQLREAVS</sequence>
<dbReference type="Proteomes" id="UP001500929">
    <property type="component" value="Unassembled WGS sequence"/>
</dbReference>
<organism evidence="2 3">
    <name type="scientific">Herbiconiux moechotypicola</name>
    <dbReference type="NCBI Taxonomy" id="637393"/>
    <lineage>
        <taxon>Bacteria</taxon>
        <taxon>Bacillati</taxon>
        <taxon>Actinomycetota</taxon>
        <taxon>Actinomycetes</taxon>
        <taxon>Micrococcales</taxon>
        <taxon>Microbacteriaceae</taxon>
        <taxon>Herbiconiux</taxon>
    </lineage>
</organism>
<evidence type="ECO:0000313" key="3">
    <source>
        <dbReference type="Proteomes" id="UP001500929"/>
    </source>
</evidence>
<accession>A0ABP5QIT2</accession>
<dbReference type="PANTHER" id="PTHR48079:SF6">
    <property type="entry name" value="NAD(P)-BINDING DOMAIN-CONTAINING PROTEIN-RELATED"/>
    <property type="match status" value="1"/>
</dbReference>
<dbReference type="PANTHER" id="PTHR48079">
    <property type="entry name" value="PROTEIN YEEZ"/>
    <property type="match status" value="1"/>
</dbReference>
<dbReference type="Gene3D" id="3.40.50.720">
    <property type="entry name" value="NAD(P)-binding Rossmann-like Domain"/>
    <property type="match status" value="1"/>
</dbReference>